<dbReference type="AlphaFoldDB" id="A0A180GHA1"/>
<organism evidence="1">
    <name type="scientific">Puccinia triticina (isolate 1-1 / race 1 (BBBD))</name>
    <name type="common">Brown leaf rust fungus</name>
    <dbReference type="NCBI Taxonomy" id="630390"/>
    <lineage>
        <taxon>Eukaryota</taxon>
        <taxon>Fungi</taxon>
        <taxon>Dikarya</taxon>
        <taxon>Basidiomycota</taxon>
        <taxon>Pucciniomycotina</taxon>
        <taxon>Pucciniomycetes</taxon>
        <taxon>Pucciniales</taxon>
        <taxon>Pucciniaceae</taxon>
        <taxon>Puccinia</taxon>
    </lineage>
</organism>
<reference evidence="1" key="1">
    <citation type="submission" date="2009-11" db="EMBL/GenBank/DDBJ databases">
        <authorList>
            <consortium name="The Broad Institute Genome Sequencing Platform"/>
            <person name="Ward D."/>
            <person name="Feldgarden M."/>
            <person name="Earl A."/>
            <person name="Young S.K."/>
            <person name="Zeng Q."/>
            <person name="Koehrsen M."/>
            <person name="Alvarado L."/>
            <person name="Berlin A."/>
            <person name="Bochicchio J."/>
            <person name="Borenstein D."/>
            <person name="Chapman S.B."/>
            <person name="Chen Z."/>
            <person name="Engels R."/>
            <person name="Freedman E."/>
            <person name="Gellesch M."/>
            <person name="Goldberg J."/>
            <person name="Griggs A."/>
            <person name="Gujja S."/>
            <person name="Heilman E."/>
            <person name="Heiman D."/>
            <person name="Hepburn T."/>
            <person name="Howarth C."/>
            <person name="Jen D."/>
            <person name="Larson L."/>
            <person name="Lewis B."/>
            <person name="Mehta T."/>
            <person name="Park D."/>
            <person name="Pearson M."/>
            <person name="Roberts A."/>
            <person name="Saif S."/>
            <person name="Shea T."/>
            <person name="Shenoy N."/>
            <person name="Sisk P."/>
            <person name="Stolte C."/>
            <person name="Sykes S."/>
            <person name="Thomson T."/>
            <person name="Walk T."/>
            <person name="White J."/>
            <person name="Yandava C."/>
            <person name="Izard J."/>
            <person name="Baranova O.V."/>
            <person name="Blanton J.M."/>
            <person name="Tanner A.C."/>
            <person name="Dewhirst F.E."/>
            <person name="Haas B."/>
            <person name="Nusbaum C."/>
            <person name="Birren B."/>
        </authorList>
    </citation>
    <scope>NUCLEOTIDE SEQUENCE [LARGE SCALE GENOMIC DNA]</scope>
    <source>
        <strain evidence="1">1-1 BBBD Race 1</strain>
    </source>
</reference>
<evidence type="ECO:0000313" key="3">
    <source>
        <dbReference type="Proteomes" id="UP000005240"/>
    </source>
</evidence>
<dbReference type="EMBL" id="ADAS02000070">
    <property type="protein sequence ID" value="OAV92055.1"/>
    <property type="molecule type" value="Genomic_DNA"/>
</dbReference>
<evidence type="ECO:0000313" key="2">
    <source>
        <dbReference type="EnsemblFungi" id="PTTG_27766-t43_1-p1"/>
    </source>
</evidence>
<sequence>MHMGLCNSPVIKAIFPQDGKIHATGETTPFHRMRETSIGVQLGVNEHGKFNVQRAQSVAHAGYTVPYVSTSGVHTSRLSLTMNEDSSLRAGVACSLCFGILLEFDSAKRKSFRALLEIESQSRKDLPFKLWTSPKRWDLYYDGKTELGHVDFDT</sequence>
<accession>A0A180GHA1</accession>
<proteinExistence type="predicted"/>
<dbReference type="VEuPathDB" id="FungiDB:PTTG_27766"/>
<reference evidence="1" key="2">
    <citation type="submission" date="2016-05" db="EMBL/GenBank/DDBJ databases">
        <title>Comparative analysis highlights variable genome content of wheat rusts and divergence of the mating loci.</title>
        <authorList>
            <person name="Cuomo C.A."/>
            <person name="Bakkeren G."/>
            <person name="Szabo L."/>
            <person name="Khalil H."/>
            <person name="Joly D."/>
            <person name="Goldberg J."/>
            <person name="Young S."/>
            <person name="Zeng Q."/>
            <person name="Fellers J."/>
        </authorList>
    </citation>
    <scope>NUCLEOTIDE SEQUENCE [LARGE SCALE GENOMIC DNA]</scope>
    <source>
        <strain evidence="1">1-1 BBBD Race 1</strain>
    </source>
</reference>
<dbReference type="EnsemblFungi" id="PTTG_27766-t43_1">
    <property type="protein sequence ID" value="PTTG_27766-t43_1-p1"/>
    <property type="gene ID" value="PTTG_27766"/>
</dbReference>
<dbReference type="Proteomes" id="UP000005240">
    <property type="component" value="Unassembled WGS sequence"/>
</dbReference>
<dbReference type="OrthoDB" id="2505154at2759"/>
<keyword evidence="3" id="KW-1185">Reference proteome</keyword>
<reference evidence="2" key="4">
    <citation type="submission" date="2025-05" db="UniProtKB">
        <authorList>
            <consortium name="EnsemblFungi"/>
        </authorList>
    </citation>
    <scope>IDENTIFICATION</scope>
    <source>
        <strain evidence="2">isolate 1-1 / race 1 (BBBD)</strain>
    </source>
</reference>
<gene>
    <name evidence="1" type="ORF">PTTG_27766</name>
</gene>
<evidence type="ECO:0000313" key="1">
    <source>
        <dbReference type="EMBL" id="OAV92055.1"/>
    </source>
</evidence>
<reference evidence="2 3" key="3">
    <citation type="journal article" date="2017" name="G3 (Bethesda)">
        <title>Comparative analysis highlights variable genome content of wheat rusts and divergence of the mating loci.</title>
        <authorList>
            <person name="Cuomo C.A."/>
            <person name="Bakkeren G."/>
            <person name="Khalil H.B."/>
            <person name="Panwar V."/>
            <person name="Joly D."/>
            <person name="Linning R."/>
            <person name="Sakthikumar S."/>
            <person name="Song X."/>
            <person name="Adiconis X."/>
            <person name="Fan L."/>
            <person name="Goldberg J.M."/>
            <person name="Levin J.Z."/>
            <person name="Young S."/>
            <person name="Zeng Q."/>
            <person name="Anikster Y."/>
            <person name="Bruce M."/>
            <person name="Wang M."/>
            <person name="Yin C."/>
            <person name="McCallum B."/>
            <person name="Szabo L.J."/>
            <person name="Hulbert S."/>
            <person name="Chen X."/>
            <person name="Fellers J.P."/>
        </authorList>
    </citation>
    <scope>NUCLEOTIDE SEQUENCE</scope>
    <source>
        <strain evidence="2">isolate 1-1 / race 1 (BBBD)</strain>
        <strain evidence="3">Isolate 1-1 / race 1 (BBBD)</strain>
    </source>
</reference>
<protein>
    <submittedName>
        <fullName evidence="1 2">Uncharacterized protein</fullName>
    </submittedName>
</protein>
<name>A0A180GHA1_PUCT1</name>